<gene>
    <name evidence="1" type="ORF">ACFYWW_21825</name>
</gene>
<dbReference type="EMBL" id="JBIAPK010000006">
    <property type="protein sequence ID" value="MFF3341343.1"/>
    <property type="molecule type" value="Genomic_DNA"/>
</dbReference>
<evidence type="ECO:0000313" key="1">
    <source>
        <dbReference type="EMBL" id="MFF3341343.1"/>
    </source>
</evidence>
<dbReference type="RefSeq" id="WP_387896510.1">
    <property type="nucleotide sequence ID" value="NZ_JBIAPK010000006.1"/>
</dbReference>
<comment type="caution">
    <text evidence="1">The sequence shown here is derived from an EMBL/GenBank/DDBJ whole genome shotgun (WGS) entry which is preliminary data.</text>
</comment>
<evidence type="ECO:0000313" key="2">
    <source>
        <dbReference type="Proteomes" id="UP001601976"/>
    </source>
</evidence>
<sequence>MVHLDLEARGIFGRIAERGTKTPIQAGGRWVAERTNSWMNNFGKLRRCTERRRASPCETAQAPLQAR</sequence>
<accession>A0ABW6RKB1</accession>
<reference evidence="1 2" key="1">
    <citation type="submission" date="2024-10" db="EMBL/GenBank/DDBJ databases">
        <title>The Natural Products Discovery Center: Release of the First 8490 Sequenced Strains for Exploring Actinobacteria Biosynthetic Diversity.</title>
        <authorList>
            <person name="Kalkreuter E."/>
            <person name="Kautsar S.A."/>
            <person name="Yang D."/>
            <person name="Bader C.D."/>
            <person name="Teijaro C.N."/>
            <person name="Fluegel L."/>
            <person name="Davis C.M."/>
            <person name="Simpson J.R."/>
            <person name="Lauterbach L."/>
            <person name="Steele A.D."/>
            <person name="Gui C."/>
            <person name="Meng S."/>
            <person name="Li G."/>
            <person name="Viehrig K."/>
            <person name="Ye F."/>
            <person name="Su P."/>
            <person name="Kiefer A.F."/>
            <person name="Nichols A."/>
            <person name="Cepeda A.J."/>
            <person name="Yan W."/>
            <person name="Fan B."/>
            <person name="Jiang Y."/>
            <person name="Adhikari A."/>
            <person name="Zheng C.-J."/>
            <person name="Schuster L."/>
            <person name="Cowan T.M."/>
            <person name="Smanski M.J."/>
            <person name="Chevrette M.G."/>
            <person name="De Carvalho L.P.S."/>
            <person name="Shen B."/>
        </authorList>
    </citation>
    <scope>NUCLEOTIDE SEQUENCE [LARGE SCALE GENOMIC DNA]</scope>
    <source>
        <strain evidence="1 2">NPDC003029</strain>
    </source>
</reference>
<protein>
    <recommendedName>
        <fullName evidence="3">Transposase</fullName>
    </recommendedName>
</protein>
<evidence type="ECO:0008006" key="3">
    <source>
        <dbReference type="Google" id="ProtNLM"/>
    </source>
</evidence>
<name>A0ABW6RKB1_9ACTN</name>
<keyword evidence="2" id="KW-1185">Reference proteome</keyword>
<proteinExistence type="predicted"/>
<dbReference type="Proteomes" id="UP001601976">
    <property type="component" value="Unassembled WGS sequence"/>
</dbReference>
<organism evidence="1 2">
    <name type="scientific">Streptomyces flavidovirens</name>
    <dbReference type="NCBI Taxonomy" id="67298"/>
    <lineage>
        <taxon>Bacteria</taxon>
        <taxon>Bacillati</taxon>
        <taxon>Actinomycetota</taxon>
        <taxon>Actinomycetes</taxon>
        <taxon>Kitasatosporales</taxon>
        <taxon>Streptomycetaceae</taxon>
        <taxon>Streptomyces</taxon>
    </lineage>
</organism>